<dbReference type="RefSeq" id="WP_154377280.1">
    <property type="nucleotide sequence ID" value="NZ_WKJJ01000013.1"/>
</dbReference>
<accession>A0A7X2LU58</accession>
<evidence type="ECO:0000313" key="2">
    <source>
        <dbReference type="Proteomes" id="UP000446768"/>
    </source>
</evidence>
<dbReference type="Proteomes" id="UP000446768">
    <property type="component" value="Unassembled WGS sequence"/>
</dbReference>
<name>A0A7X2LU58_9BURK</name>
<protein>
    <submittedName>
        <fullName evidence="1">Uncharacterized protein</fullName>
    </submittedName>
</protein>
<organism evidence="1 2">
    <name type="scientific">Pseudoduganella rivuli</name>
    <dbReference type="NCBI Taxonomy" id="2666085"/>
    <lineage>
        <taxon>Bacteria</taxon>
        <taxon>Pseudomonadati</taxon>
        <taxon>Pseudomonadota</taxon>
        <taxon>Betaproteobacteria</taxon>
        <taxon>Burkholderiales</taxon>
        <taxon>Oxalobacteraceae</taxon>
        <taxon>Telluria group</taxon>
        <taxon>Pseudoduganella</taxon>
    </lineage>
</organism>
<gene>
    <name evidence="1" type="ORF">GJ700_20310</name>
</gene>
<reference evidence="1 2" key="1">
    <citation type="submission" date="2019-11" db="EMBL/GenBank/DDBJ databases">
        <title>Novel species isolated from a subtropical stream in China.</title>
        <authorList>
            <person name="Lu H."/>
        </authorList>
    </citation>
    <scope>NUCLEOTIDE SEQUENCE [LARGE SCALE GENOMIC DNA]</scope>
    <source>
        <strain evidence="1 2">FT92W</strain>
    </source>
</reference>
<evidence type="ECO:0000313" key="1">
    <source>
        <dbReference type="EMBL" id="MRV74056.1"/>
    </source>
</evidence>
<proteinExistence type="predicted"/>
<comment type="caution">
    <text evidence="1">The sequence shown here is derived from an EMBL/GenBank/DDBJ whole genome shotgun (WGS) entry which is preliminary data.</text>
</comment>
<sequence length="71" mass="7959">MAIIASTGDTVKVYSFSVYDINQDEFVQSTRYATFNAIEKLSAMRSSHSHDIPARDVDSDGFTVKGYDPYK</sequence>
<dbReference type="AlphaFoldDB" id="A0A7X2LU58"/>
<keyword evidence="2" id="KW-1185">Reference proteome</keyword>
<dbReference type="EMBL" id="WKJJ01000013">
    <property type="protein sequence ID" value="MRV74056.1"/>
    <property type="molecule type" value="Genomic_DNA"/>
</dbReference>